<keyword evidence="1" id="KW-0012">Acyltransferase</keyword>
<dbReference type="Gene3D" id="3.40.630.30">
    <property type="match status" value="1"/>
</dbReference>
<dbReference type="EMBL" id="JAUFRC010000001">
    <property type="protein sequence ID" value="MDN3712857.1"/>
    <property type="molecule type" value="Genomic_DNA"/>
</dbReference>
<protein>
    <submittedName>
        <fullName evidence="1">N-acetyltransferase</fullName>
        <ecNumber evidence="1">2.3.1.-</ecNumber>
    </submittedName>
</protein>
<reference evidence="2" key="1">
    <citation type="journal article" date="2019" name="Int. J. Syst. Evol. Microbiol.">
        <title>The Global Catalogue of Microorganisms (GCM) 10K type strain sequencing project: providing services to taxonomists for standard genome sequencing and annotation.</title>
        <authorList>
            <consortium name="The Broad Institute Genomics Platform"/>
            <consortium name="The Broad Institute Genome Sequencing Center for Infectious Disease"/>
            <person name="Wu L."/>
            <person name="Ma J."/>
        </authorList>
    </citation>
    <scope>NUCLEOTIDE SEQUENCE [LARGE SCALE GENOMIC DNA]</scope>
    <source>
        <strain evidence="2">CECT 8482</strain>
    </source>
</reference>
<dbReference type="InterPro" id="IPR016181">
    <property type="entry name" value="Acyl_CoA_acyltransferase"/>
</dbReference>
<proteinExistence type="predicted"/>
<accession>A0ABT8DAH4</accession>
<comment type="caution">
    <text evidence="1">The sequence shown here is derived from an EMBL/GenBank/DDBJ whole genome shotgun (WGS) entry which is preliminary data.</text>
</comment>
<evidence type="ECO:0000313" key="2">
    <source>
        <dbReference type="Proteomes" id="UP001243846"/>
    </source>
</evidence>
<keyword evidence="1" id="KW-0808">Transferase</keyword>
<dbReference type="Proteomes" id="UP001243846">
    <property type="component" value="Unassembled WGS sequence"/>
</dbReference>
<name>A0ABT8DAH4_9RHOB</name>
<evidence type="ECO:0000313" key="1">
    <source>
        <dbReference type="EMBL" id="MDN3712857.1"/>
    </source>
</evidence>
<dbReference type="SUPFAM" id="SSF55729">
    <property type="entry name" value="Acyl-CoA N-acyltransferases (Nat)"/>
    <property type="match status" value="1"/>
</dbReference>
<dbReference type="GO" id="GO:0016746">
    <property type="term" value="F:acyltransferase activity"/>
    <property type="evidence" value="ECO:0007669"/>
    <property type="project" value="UniProtKB-KW"/>
</dbReference>
<organism evidence="1 2">
    <name type="scientific">Paracoccus cavernae</name>
    <dbReference type="NCBI Taxonomy" id="1571207"/>
    <lineage>
        <taxon>Bacteria</taxon>
        <taxon>Pseudomonadati</taxon>
        <taxon>Pseudomonadota</taxon>
        <taxon>Alphaproteobacteria</taxon>
        <taxon>Rhodobacterales</taxon>
        <taxon>Paracoccaceae</taxon>
        <taxon>Paracoccus</taxon>
    </lineage>
</organism>
<dbReference type="EC" id="2.3.1.-" evidence="1"/>
<gene>
    <name evidence="1" type="ORF">QWZ10_15810</name>
</gene>
<sequence length="164" mass="17371">MKLRREIPADIREIRTLTDAAFADAPHSSGTEGAIIDALRAEQQLALSLVAVDAGRLVGHIAFSPVTISDGAAGWYGLGPMAVRPGDQGVASAPLWSPRGCGISCASGRMAVSFWAIRPSTESSASRLFRLCALMVLRPSISWRAVSSLLPEGEVCYHKAFYGA</sequence>
<keyword evidence="2" id="KW-1185">Reference proteome</keyword>